<keyword evidence="6 8" id="KW-0067">ATP-binding</keyword>
<reference evidence="10 11" key="1">
    <citation type="submission" date="2016-11" db="EMBL/GenBank/DDBJ databases">
        <authorList>
            <person name="Jaros S."/>
            <person name="Januszkiewicz K."/>
            <person name="Wedrychowicz H."/>
        </authorList>
    </citation>
    <scope>NUCLEOTIDE SEQUENCE [LARGE SCALE GENOMIC DNA]</scope>
    <source>
        <strain evidence="10 11">DSM 27406</strain>
    </source>
</reference>
<proteinExistence type="inferred from homology"/>
<dbReference type="InterPro" id="IPR012094">
    <property type="entry name" value="tRNA_Ile_lys_synt"/>
</dbReference>
<dbReference type="NCBIfam" id="TIGR02432">
    <property type="entry name" value="lysidine_TilS_N"/>
    <property type="match status" value="1"/>
</dbReference>
<dbReference type="Proteomes" id="UP000184420">
    <property type="component" value="Unassembled WGS sequence"/>
</dbReference>
<dbReference type="NCBIfam" id="TIGR02433">
    <property type="entry name" value="lysidine_TilS_C"/>
    <property type="match status" value="1"/>
</dbReference>
<dbReference type="EMBL" id="FRBL01000003">
    <property type="protein sequence ID" value="SHL50638.1"/>
    <property type="molecule type" value="Genomic_DNA"/>
</dbReference>
<dbReference type="SUPFAM" id="SSF52402">
    <property type="entry name" value="Adenine nucleotide alpha hydrolases-like"/>
    <property type="match status" value="1"/>
</dbReference>
<keyword evidence="11" id="KW-1185">Reference proteome</keyword>
<dbReference type="Gene3D" id="3.40.50.620">
    <property type="entry name" value="HUPs"/>
    <property type="match status" value="1"/>
</dbReference>
<evidence type="ECO:0000313" key="11">
    <source>
        <dbReference type="Proteomes" id="UP000184420"/>
    </source>
</evidence>
<dbReference type="InterPro" id="IPR011063">
    <property type="entry name" value="TilS/TtcA_N"/>
</dbReference>
<evidence type="ECO:0000256" key="7">
    <source>
        <dbReference type="ARBA" id="ARBA00048539"/>
    </source>
</evidence>
<dbReference type="SMART" id="SM00977">
    <property type="entry name" value="TilS_C"/>
    <property type="match status" value="1"/>
</dbReference>
<gene>
    <name evidence="8" type="primary">tilS</name>
    <name evidence="10" type="ORF">SAMN05444266_103549</name>
</gene>
<dbReference type="GO" id="GO:0005524">
    <property type="term" value="F:ATP binding"/>
    <property type="evidence" value="ECO:0007669"/>
    <property type="project" value="UniProtKB-UniRule"/>
</dbReference>
<evidence type="ECO:0000256" key="8">
    <source>
        <dbReference type="HAMAP-Rule" id="MF_01161"/>
    </source>
</evidence>
<evidence type="ECO:0000256" key="6">
    <source>
        <dbReference type="ARBA" id="ARBA00022840"/>
    </source>
</evidence>
<dbReference type="CDD" id="cd01992">
    <property type="entry name" value="TilS_N"/>
    <property type="match status" value="1"/>
</dbReference>
<organism evidence="10 11">
    <name type="scientific">Chitinophaga jiangningensis</name>
    <dbReference type="NCBI Taxonomy" id="1419482"/>
    <lineage>
        <taxon>Bacteria</taxon>
        <taxon>Pseudomonadati</taxon>
        <taxon>Bacteroidota</taxon>
        <taxon>Chitinophagia</taxon>
        <taxon>Chitinophagales</taxon>
        <taxon>Chitinophagaceae</taxon>
        <taxon>Chitinophaga</taxon>
    </lineage>
</organism>
<dbReference type="HAMAP" id="MF_01161">
    <property type="entry name" value="tRNA_Ile_lys_synt"/>
    <property type="match status" value="1"/>
</dbReference>
<evidence type="ECO:0000259" key="9">
    <source>
        <dbReference type="SMART" id="SM00977"/>
    </source>
</evidence>
<accession>A0A1M7B6K1</accession>
<dbReference type="AlphaFoldDB" id="A0A1M7B6K1"/>
<name>A0A1M7B6K1_9BACT</name>
<dbReference type="GO" id="GO:0006400">
    <property type="term" value="P:tRNA modification"/>
    <property type="evidence" value="ECO:0007669"/>
    <property type="project" value="UniProtKB-UniRule"/>
</dbReference>
<keyword evidence="4 8" id="KW-0819">tRNA processing</keyword>
<dbReference type="PANTHER" id="PTHR43033:SF1">
    <property type="entry name" value="TRNA(ILE)-LYSIDINE SYNTHASE-RELATED"/>
    <property type="match status" value="1"/>
</dbReference>
<evidence type="ECO:0000256" key="5">
    <source>
        <dbReference type="ARBA" id="ARBA00022741"/>
    </source>
</evidence>
<comment type="similarity">
    <text evidence="8">Belongs to the tRNA(Ile)-lysidine synthase family.</text>
</comment>
<dbReference type="InterPro" id="IPR012795">
    <property type="entry name" value="tRNA_Ile_lys_synt_N"/>
</dbReference>
<protein>
    <recommendedName>
        <fullName evidence="8">tRNA(Ile)-lysidine synthase</fullName>
        <ecNumber evidence="8">6.3.4.19</ecNumber>
    </recommendedName>
    <alternativeName>
        <fullName evidence="8">tRNA(Ile)-2-lysyl-cytidine synthase</fullName>
    </alternativeName>
    <alternativeName>
        <fullName evidence="8">tRNA(Ile)-lysidine synthetase</fullName>
    </alternativeName>
</protein>
<dbReference type="Pfam" id="PF11734">
    <property type="entry name" value="TilS_C"/>
    <property type="match status" value="1"/>
</dbReference>
<comment type="catalytic activity">
    <reaction evidence="7 8">
        <text>cytidine(34) in tRNA(Ile2) + L-lysine + ATP = lysidine(34) in tRNA(Ile2) + AMP + diphosphate + H(+)</text>
        <dbReference type="Rhea" id="RHEA:43744"/>
        <dbReference type="Rhea" id="RHEA-COMP:10625"/>
        <dbReference type="Rhea" id="RHEA-COMP:10670"/>
        <dbReference type="ChEBI" id="CHEBI:15378"/>
        <dbReference type="ChEBI" id="CHEBI:30616"/>
        <dbReference type="ChEBI" id="CHEBI:32551"/>
        <dbReference type="ChEBI" id="CHEBI:33019"/>
        <dbReference type="ChEBI" id="CHEBI:82748"/>
        <dbReference type="ChEBI" id="CHEBI:83665"/>
        <dbReference type="ChEBI" id="CHEBI:456215"/>
        <dbReference type="EC" id="6.3.4.19"/>
    </reaction>
</comment>
<dbReference type="STRING" id="1419482.SAMN05444266_103549"/>
<evidence type="ECO:0000256" key="4">
    <source>
        <dbReference type="ARBA" id="ARBA00022694"/>
    </source>
</evidence>
<dbReference type="GO" id="GO:0005737">
    <property type="term" value="C:cytoplasm"/>
    <property type="evidence" value="ECO:0007669"/>
    <property type="project" value="UniProtKB-SubCell"/>
</dbReference>
<sequence>MPHQLLTNFLNFIREHLLFDPSQKILLAVSGGVDSMVMACLFKEAGFNAGIAHCNFQLRDEESVRDESFVRELAGRLELPFHETRFDTTEYVATHKVSIQIAARELRYQWLEEVRVANGYAYIATAHHLQDSVETALMNFAKGTGIAGLHGILPKYDKIIRPMLFAEKDTLVAWATRKNLQFVEDSSNATDKYTRNYFRHHVIPVIQESIPAAVKNMAGTIEKIREAEVLYQESVTRHRKALLTQKEDHWMIPVLKLQKTVPLQTIAWEIFREFGCSSAQLPQVLNLLESESGRYVETPTHRILRNRAWLLITALQEKAAPVISISNDTTNVHYGGGQLHLRHIDKSHAGSIPQSQETAWVDASQLRYPLILRKWKQGDYFYPLGMRKKKKLSRFFIDQKLSIPEKEQVWVLESQKRVVWVIGMRIDDRFKILPSTEKILSIELHK</sequence>
<comment type="function">
    <text evidence="8">Ligates lysine onto the cytidine present at position 34 of the AUA codon-specific tRNA(Ile) that contains the anticodon CAU, in an ATP-dependent manner. Cytidine is converted to lysidine, thus changing the amino acid specificity of the tRNA from methionine to isoleucine.</text>
</comment>
<dbReference type="GO" id="GO:0032267">
    <property type="term" value="F:tRNA(Ile)-lysidine synthase activity"/>
    <property type="evidence" value="ECO:0007669"/>
    <property type="project" value="UniProtKB-EC"/>
</dbReference>
<feature type="domain" description="Lysidine-tRNA(Ile) synthetase C-terminal" evidence="9">
    <location>
        <begin position="370"/>
        <end position="442"/>
    </location>
</feature>
<dbReference type="RefSeq" id="WP_073080398.1">
    <property type="nucleotide sequence ID" value="NZ_FRBL01000003.1"/>
</dbReference>
<evidence type="ECO:0000256" key="2">
    <source>
        <dbReference type="ARBA" id="ARBA00022490"/>
    </source>
</evidence>
<feature type="binding site" evidence="8">
    <location>
        <begin position="30"/>
        <end position="35"/>
    </location>
    <ligand>
        <name>ATP</name>
        <dbReference type="ChEBI" id="CHEBI:30616"/>
    </ligand>
</feature>
<keyword evidence="3 8" id="KW-0436">Ligase</keyword>
<dbReference type="Pfam" id="PF01171">
    <property type="entry name" value="ATP_bind_3"/>
    <property type="match status" value="1"/>
</dbReference>
<evidence type="ECO:0000256" key="1">
    <source>
        <dbReference type="ARBA" id="ARBA00004496"/>
    </source>
</evidence>
<dbReference type="EC" id="6.3.4.19" evidence="8"/>
<dbReference type="SUPFAM" id="SSF56037">
    <property type="entry name" value="PheT/TilS domain"/>
    <property type="match status" value="1"/>
</dbReference>
<evidence type="ECO:0000313" key="10">
    <source>
        <dbReference type="EMBL" id="SHL50638.1"/>
    </source>
</evidence>
<dbReference type="PANTHER" id="PTHR43033">
    <property type="entry name" value="TRNA(ILE)-LYSIDINE SYNTHASE-RELATED"/>
    <property type="match status" value="1"/>
</dbReference>
<keyword evidence="2 8" id="KW-0963">Cytoplasm</keyword>
<dbReference type="InterPro" id="IPR014729">
    <property type="entry name" value="Rossmann-like_a/b/a_fold"/>
</dbReference>
<keyword evidence="5 8" id="KW-0547">Nucleotide-binding</keyword>
<comment type="domain">
    <text evidence="8">The N-terminal region contains the highly conserved SGGXDS motif, predicted to be a P-loop motif involved in ATP binding.</text>
</comment>
<evidence type="ECO:0000256" key="3">
    <source>
        <dbReference type="ARBA" id="ARBA00022598"/>
    </source>
</evidence>
<dbReference type="InterPro" id="IPR012796">
    <property type="entry name" value="Lysidine-tRNA-synth_C"/>
</dbReference>
<dbReference type="OrthoDB" id="9807403at2"/>
<comment type="subcellular location">
    <subcellularLocation>
        <location evidence="1 8">Cytoplasm</location>
    </subcellularLocation>
</comment>